<evidence type="ECO:0000313" key="5">
    <source>
        <dbReference type="Proteomes" id="UP000006233"/>
    </source>
</evidence>
<dbReference type="STRING" id="634994.GCWU000323_00940"/>
<accession>C9MWL9</accession>
<proteinExistence type="inferred from homology"/>
<dbReference type="InterPro" id="IPR015946">
    <property type="entry name" value="KH_dom-like_a/b"/>
</dbReference>
<gene>
    <name evidence="3" type="primary">khpA</name>
    <name evidence="4" type="ORF">GCWU000323_00940</name>
</gene>
<dbReference type="Pfam" id="PF13083">
    <property type="entry name" value="KH_KhpA-B"/>
    <property type="match status" value="1"/>
</dbReference>
<dbReference type="PANTHER" id="PTHR34654">
    <property type="entry name" value="UPF0109 PROTEIN SCO5592"/>
    <property type="match status" value="1"/>
</dbReference>
<name>C9MWL9_9FUSO</name>
<reference evidence="4 5" key="1">
    <citation type="submission" date="2009-09" db="EMBL/GenBank/DDBJ databases">
        <authorList>
            <person name="Weinstock G."/>
            <person name="Sodergren E."/>
            <person name="Clifton S."/>
            <person name="Fulton L."/>
            <person name="Fulton B."/>
            <person name="Courtney L."/>
            <person name="Fronick C."/>
            <person name="Harrison M."/>
            <person name="Strong C."/>
            <person name="Farmer C."/>
            <person name="Delahaunty K."/>
            <person name="Markovic C."/>
            <person name="Hall O."/>
            <person name="Minx P."/>
            <person name="Tomlinson C."/>
            <person name="Mitreva M."/>
            <person name="Nelson J."/>
            <person name="Hou S."/>
            <person name="Wollam A."/>
            <person name="Pepin K.H."/>
            <person name="Johnson M."/>
            <person name="Bhonagiri V."/>
            <person name="Nash W.E."/>
            <person name="Warren W."/>
            <person name="Chinwalla A."/>
            <person name="Mardis E.R."/>
            <person name="Wilson R.K."/>
        </authorList>
    </citation>
    <scope>NUCLEOTIDE SEQUENCE [LARGE SCALE GENOMIC DNA]</scope>
    <source>
        <strain evidence="4 5">F0254</strain>
    </source>
</reference>
<keyword evidence="2 3" id="KW-0694">RNA-binding</keyword>
<dbReference type="GO" id="GO:0009252">
    <property type="term" value="P:peptidoglycan biosynthetic process"/>
    <property type="evidence" value="ECO:0007669"/>
    <property type="project" value="UniProtKB-UniRule"/>
</dbReference>
<sequence>MEERNKMSKYFETVDFWVENLLDSTESYTIESNEKGKFVDITINVTKDDMGKVIGKNGRIITALRVLMSSLAKKDRKSVKIEVKEM</sequence>
<dbReference type="GO" id="GO:0008360">
    <property type="term" value="P:regulation of cell shape"/>
    <property type="evidence" value="ECO:0007669"/>
    <property type="project" value="UniProtKB-KW"/>
</dbReference>
<dbReference type="HAMAP" id="MF_00088">
    <property type="entry name" value="KhpA"/>
    <property type="match status" value="1"/>
</dbReference>
<evidence type="ECO:0000256" key="3">
    <source>
        <dbReference type="HAMAP-Rule" id="MF_00088"/>
    </source>
</evidence>
<dbReference type="Proteomes" id="UP000006233">
    <property type="component" value="Unassembled WGS sequence"/>
</dbReference>
<dbReference type="CDD" id="cd22533">
    <property type="entry name" value="KH-II_YlqC-like"/>
    <property type="match status" value="1"/>
</dbReference>
<dbReference type="eggNOG" id="COG1837">
    <property type="taxonomic scope" value="Bacteria"/>
</dbReference>
<comment type="subcellular location">
    <subcellularLocation>
        <location evidence="3">Cytoplasm</location>
    </subcellularLocation>
</comment>
<dbReference type="EMBL" id="ACVB02000008">
    <property type="protein sequence ID" value="EEX74885.1"/>
    <property type="molecule type" value="Genomic_DNA"/>
</dbReference>
<dbReference type="PROSITE" id="PS50084">
    <property type="entry name" value="KH_TYPE_1"/>
    <property type="match status" value="1"/>
</dbReference>
<comment type="function">
    <text evidence="3">A probable RNA chaperone. Forms a complex with KhpB which binds to cellular RNA and controls its expression. Plays a role in peptidoglycan (PG) homeostasis and cell length regulation.</text>
</comment>
<dbReference type="InterPro" id="IPR009019">
    <property type="entry name" value="KH_sf_prok-type"/>
</dbReference>
<dbReference type="SUPFAM" id="SSF54814">
    <property type="entry name" value="Prokaryotic type KH domain (KH-domain type II)"/>
    <property type="match status" value="1"/>
</dbReference>
<comment type="similarity">
    <text evidence="3">Belongs to the KhpA RNA-binding protein family.</text>
</comment>
<evidence type="ECO:0000256" key="2">
    <source>
        <dbReference type="ARBA" id="ARBA00022884"/>
    </source>
</evidence>
<dbReference type="GO" id="GO:0003723">
    <property type="term" value="F:RNA binding"/>
    <property type="evidence" value="ECO:0007669"/>
    <property type="project" value="UniProtKB-UniRule"/>
</dbReference>
<evidence type="ECO:0000313" key="4">
    <source>
        <dbReference type="EMBL" id="EEX74885.1"/>
    </source>
</evidence>
<keyword evidence="3" id="KW-0133">Cell shape</keyword>
<dbReference type="InterPro" id="IPR020627">
    <property type="entry name" value="KhpA"/>
</dbReference>
<comment type="subunit">
    <text evidence="3">Forms a complex with KhpB.</text>
</comment>
<evidence type="ECO:0000256" key="1">
    <source>
        <dbReference type="ARBA" id="ARBA00022490"/>
    </source>
</evidence>
<dbReference type="GO" id="GO:0071555">
    <property type="term" value="P:cell wall organization"/>
    <property type="evidence" value="ECO:0007669"/>
    <property type="project" value="UniProtKB-KW"/>
</dbReference>
<dbReference type="GO" id="GO:0005737">
    <property type="term" value="C:cytoplasm"/>
    <property type="evidence" value="ECO:0007669"/>
    <property type="project" value="UniProtKB-SubCell"/>
</dbReference>
<dbReference type="AlphaFoldDB" id="C9MWL9"/>
<keyword evidence="1 3" id="KW-0963">Cytoplasm</keyword>
<protein>
    <recommendedName>
        <fullName evidence="3">RNA-binding protein KhpA</fullName>
    </recommendedName>
    <alternativeName>
        <fullName evidence="3">KH-domain protein A</fullName>
    </alternativeName>
</protein>
<comment type="caution">
    <text evidence="4">The sequence shown here is derived from an EMBL/GenBank/DDBJ whole genome shotgun (WGS) entry which is preliminary data.</text>
</comment>
<dbReference type="Gene3D" id="3.30.300.20">
    <property type="match status" value="1"/>
</dbReference>
<keyword evidence="3" id="KW-0143">Chaperone</keyword>
<keyword evidence="3" id="KW-0961">Cell wall biogenesis/degradation</keyword>
<dbReference type="HOGENOM" id="CLU_132074_1_0_0"/>
<organism evidence="4 5">
    <name type="scientific">Leptotrichia hofstadii F0254</name>
    <dbReference type="NCBI Taxonomy" id="634994"/>
    <lineage>
        <taxon>Bacteria</taxon>
        <taxon>Fusobacteriati</taxon>
        <taxon>Fusobacteriota</taxon>
        <taxon>Fusobacteriia</taxon>
        <taxon>Fusobacteriales</taxon>
        <taxon>Leptotrichiaceae</taxon>
        <taxon>Leptotrichia</taxon>
    </lineage>
</organism>
<dbReference type="PANTHER" id="PTHR34654:SF1">
    <property type="entry name" value="RNA-BINDING PROTEIN KHPA"/>
    <property type="match status" value="1"/>
</dbReference>